<dbReference type="InterPro" id="IPR036875">
    <property type="entry name" value="Znf_CCHC_sf"/>
</dbReference>
<dbReference type="PANTHER" id="PTHR46888">
    <property type="entry name" value="ZINC KNUCKLE DOMAINCONTAINING PROTEIN-RELATED"/>
    <property type="match status" value="1"/>
</dbReference>
<dbReference type="STRING" id="48701.ENSPMEP00000004422"/>
<dbReference type="Proteomes" id="UP000261480">
    <property type="component" value="Unplaced"/>
</dbReference>
<keyword evidence="4" id="KW-1185">Reference proteome</keyword>
<dbReference type="AlphaFoldDB" id="A0A3B3WNY6"/>
<dbReference type="SUPFAM" id="SSF57756">
    <property type="entry name" value="Retrovirus zinc finger-like domains"/>
    <property type="match status" value="1"/>
</dbReference>
<feature type="coiled-coil region" evidence="1">
    <location>
        <begin position="116"/>
        <end position="167"/>
    </location>
</feature>
<evidence type="ECO:0000313" key="3">
    <source>
        <dbReference type="Ensembl" id="ENSPMEP00000004422.1"/>
    </source>
</evidence>
<keyword evidence="1" id="KW-0175">Coiled coil</keyword>
<proteinExistence type="predicted"/>
<dbReference type="GO" id="GO:0008270">
    <property type="term" value="F:zinc ion binding"/>
    <property type="evidence" value="ECO:0007669"/>
    <property type="project" value="InterPro"/>
</dbReference>
<feature type="domain" description="SCAN box" evidence="2">
    <location>
        <begin position="271"/>
        <end position="349"/>
    </location>
</feature>
<dbReference type="Gene3D" id="1.10.4020.10">
    <property type="entry name" value="DNA breaking-rejoining enzymes"/>
    <property type="match status" value="1"/>
</dbReference>
<dbReference type="Pfam" id="PF02023">
    <property type="entry name" value="SCAN"/>
    <property type="match status" value="1"/>
</dbReference>
<dbReference type="GO" id="GO:0003676">
    <property type="term" value="F:nucleic acid binding"/>
    <property type="evidence" value="ECO:0007669"/>
    <property type="project" value="InterPro"/>
</dbReference>
<reference evidence="3" key="2">
    <citation type="submission" date="2025-09" db="UniProtKB">
        <authorList>
            <consortium name="Ensembl"/>
        </authorList>
    </citation>
    <scope>IDENTIFICATION</scope>
</reference>
<name>A0A3B3WNY6_9TELE</name>
<dbReference type="Gene3D" id="4.10.60.10">
    <property type="entry name" value="Zinc finger, CCHC-type"/>
    <property type="match status" value="1"/>
</dbReference>
<dbReference type="PROSITE" id="PS50804">
    <property type="entry name" value="SCAN_BOX"/>
    <property type="match status" value="1"/>
</dbReference>
<reference evidence="3" key="1">
    <citation type="submission" date="2025-08" db="UniProtKB">
        <authorList>
            <consortium name="Ensembl"/>
        </authorList>
    </citation>
    <scope>IDENTIFICATION</scope>
</reference>
<dbReference type="SUPFAM" id="SSF47353">
    <property type="entry name" value="Retrovirus capsid dimerization domain-like"/>
    <property type="match status" value="1"/>
</dbReference>
<dbReference type="InterPro" id="IPR001878">
    <property type="entry name" value="Znf_CCHC"/>
</dbReference>
<dbReference type="Pfam" id="PF00098">
    <property type="entry name" value="zf-CCHC"/>
    <property type="match status" value="1"/>
</dbReference>
<protein>
    <recommendedName>
        <fullName evidence="2">SCAN box domain-containing protein</fullName>
    </recommendedName>
</protein>
<evidence type="ECO:0000259" key="2">
    <source>
        <dbReference type="PROSITE" id="PS50804"/>
    </source>
</evidence>
<evidence type="ECO:0000256" key="1">
    <source>
        <dbReference type="SAM" id="Coils"/>
    </source>
</evidence>
<accession>A0A3B3WNY6</accession>
<sequence length="624" mass="69657">MDTVSSFLSSPTLELLEKLTKEQIRQVAEHFKVDLEDVKGLRLPPLRSFLKDELIKLNVFTVSLSDADVTDETSLGSDSLTGAPRLEDELSSSTVSQASQLKFQSKKTEMEMQLELEKLRLAHELEERKLALQEKQLAHEQEEKRLAHELEVKKLSLEAERLKLRSEGRLSGGSVNPSQGGDGFSGHNLVNMLKLLPKFNEQDPDVFFSLFEDMAEDNDWSDLDCSMLLQSVLVGKAQEAYVSLASAERKVYKSVKEAVLKAYELVPEHYRQQFRNCRKAEKQSNTDLVRELNTQFHRWLSAEGVDDFESLCDLMVLEQFKNIIPDRVAIYINEQKVKTAAKAAVLADEYVLTHKAVRDSNLKGDHSLKEFHHDRFPGKNRLDPTLRSKADLVCNYCRQKGHWKNECPLNTKTKSSRGKQDHRKPVALASVAQSHSVESTPLPKVESVRPTVLAAPLDFQSFSELTDSDPQTFEKDVGQDYAPFITHGFVSLSGSSNKVAVKILRDTGASESFILDSVLPFSSCSDTGRSVLIRGIGMETFSVPLHRIYLQSELVQGEVTMGVRPSLPVEGVSLILGNNLAGGRVWRDVAPPLVVRASPSVSMSDKCAQDFPEAFPACAVTRAI</sequence>
<organism evidence="3 4">
    <name type="scientific">Poecilia mexicana</name>
    <dbReference type="NCBI Taxonomy" id="48701"/>
    <lineage>
        <taxon>Eukaryota</taxon>
        <taxon>Metazoa</taxon>
        <taxon>Chordata</taxon>
        <taxon>Craniata</taxon>
        <taxon>Vertebrata</taxon>
        <taxon>Euteleostomi</taxon>
        <taxon>Actinopterygii</taxon>
        <taxon>Neopterygii</taxon>
        <taxon>Teleostei</taxon>
        <taxon>Neoteleostei</taxon>
        <taxon>Acanthomorphata</taxon>
        <taxon>Ovalentaria</taxon>
        <taxon>Atherinomorphae</taxon>
        <taxon>Cyprinodontiformes</taxon>
        <taxon>Poeciliidae</taxon>
        <taxon>Poeciliinae</taxon>
        <taxon>Poecilia</taxon>
    </lineage>
</organism>
<dbReference type="PANTHER" id="PTHR46888:SF13">
    <property type="entry name" value="RIBONUCLEASE H"/>
    <property type="match status" value="1"/>
</dbReference>
<dbReference type="InterPro" id="IPR003309">
    <property type="entry name" value="SCAN_dom"/>
</dbReference>
<dbReference type="Ensembl" id="ENSPMET00000009203.1">
    <property type="protein sequence ID" value="ENSPMEP00000004422.1"/>
    <property type="gene ID" value="ENSPMEG00000005668.1"/>
</dbReference>
<dbReference type="InterPro" id="IPR038269">
    <property type="entry name" value="SCAN_sf"/>
</dbReference>
<evidence type="ECO:0000313" key="4">
    <source>
        <dbReference type="Proteomes" id="UP000261480"/>
    </source>
</evidence>